<dbReference type="EMBL" id="MU117971">
    <property type="protein sequence ID" value="KAF9651985.1"/>
    <property type="molecule type" value="Genomic_DNA"/>
</dbReference>
<keyword evidence="2" id="KW-1185">Reference proteome</keyword>
<evidence type="ECO:0000313" key="1">
    <source>
        <dbReference type="EMBL" id="KAF9651985.1"/>
    </source>
</evidence>
<comment type="caution">
    <text evidence="1">The sequence shown here is derived from an EMBL/GenBank/DDBJ whole genome shotgun (WGS) entry which is preliminary data.</text>
</comment>
<evidence type="ECO:0000313" key="2">
    <source>
        <dbReference type="Proteomes" id="UP000886501"/>
    </source>
</evidence>
<sequence>MKFLALAAVAATVIVEVSAHTRVWSIWLSGSDQGAGAGRYILQPPTNNPVKNLTSSDIRCNVNGYSPVATYVSTPAGGIVTTEWYHDYRGDDIIATSHKGPIRSNGGGDIWVKIFHEGSTGHWAVEKLLSNRGKYDIPVPSNLAPGQYILRVEIIALHEADSLYSQDPARGAQFYPSCIQIQVTGSGSRTLPSGVSFPGAYSDSTPGIKWNIYDNNIDQRTYPIPGPAAVNL</sequence>
<dbReference type="Proteomes" id="UP000886501">
    <property type="component" value="Unassembled WGS sequence"/>
</dbReference>
<name>A0ACB6ZQF1_THEGA</name>
<proteinExistence type="predicted"/>
<gene>
    <name evidence="1" type="ORF">BDM02DRAFT_325326</name>
</gene>
<organism evidence="1 2">
    <name type="scientific">Thelephora ganbajun</name>
    <name type="common">Ganba fungus</name>
    <dbReference type="NCBI Taxonomy" id="370292"/>
    <lineage>
        <taxon>Eukaryota</taxon>
        <taxon>Fungi</taxon>
        <taxon>Dikarya</taxon>
        <taxon>Basidiomycota</taxon>
        <taxon>Agaricomycotina</taxon>
        <taxon>Agaricomycetes</taxon>
        <taxon>Thelephorales</taxon>
        <taxon>Thelephoraceae</taxon>
        <taxon>Thelephora</taxon>
    </lineage>
</organism>
<reference evidence="1" key="1">
    <citation type="submission" date="2019-10" db="EMBL/GenBank/DDBJ databases">
        <authorList>
            <consortium name="DOE Joint Genome Institute"/>
            <person name="Kuo A."/>
            <person name="Miyauchi S."/>
            <person name="Kiss E."/>
            <person name="Drula E."/>
            <person name="Kohler A."/>
            <person name="Sanchez-Garcia M."/>
            <person name="Andreopoulos B."/>
            <person name="Barry K.W."/>
            <person name="Bonito G."/>
            <person name="Buee M."/>
            <person name="Carver A."/>
            <person name="Chen C."/>
            <person name="Cichocki N."/>
            <person name="Clum A."/>
            <person name="Culley D."/>
            <person name="Crous P.W."/>
            <person name="Fauchery L."/>
            <person name="Girlanda M."/>
            <person name="Hayes R."/>
            <person name="Keri Z."/>
            <person name="Labutti K."/>
            <person name="Lipzen A."/>
            <person name="Lombard V."/>
            <person name="Magnuson J."/>
            <person name="Maillard F."/>
            <person name="Morin E."/>
            <person name="Murat C."/>
            <person name="Nolan M."/>
            <person name="Ohm R."/>
            <person name="Pangilinan J."/>
            <person name="Pereira M."/>
            <person name="Perotto S."/>
            <person name="Peter M."/>
            <person name="Riley R."/>
            <person name="Sitrit Y."/>
            <person name="Stielow B."/>
            <person name="Szollosi G."/>
            <person name="Zifcakova L."/>
            <person name="Stursova M."/>
            <person name="Spatafora J.W."/>
            <person name="Tedersoo L."/>
            <person name="Vaario L.-M."/>
            <person name="Yamada A."/>
            <person name="Yan M."/>
            <person name="Wang P."/>
            <person name="Xu J."/>
            <person name="Bruns T."/>
            <person name="Baldrian P."/>
            <person name="Vilgalys R."/>
            <person name="Henrissat B."/>
            <person name="Grigoriev I.V."/>
            <person name="Hibbett D."/>
            <person name="Nagy L.G."/>
            <person name="Martin F.M."/>
        </authorList>
    </citation>
    <scope>NUCLEOTIDE SEQUENCE</scope>
    <source>
        <strain evidence="1">P2</strain>
    </source>
</reference>
<accession>A0ACB6ZQF1</accession>
<protein>
    <submittedName>
        <fullName evidence="1">Uncharacterized protein</fullName>
    </submittedName>
</protein>
<reference evidence="1" key="2">
    <citation type="journal article" date="2020" name="Nat. Commun.">
        <title>Large-scale genome sequencing of mycorrhizal fungi provides insights into the early evolution of symbiotic traits.</title>
        <authorList>
            <person name="Miyauchi S."/>
            <person name="Kiss E."/>
            <person name="Kuo A."/>
            <person name="Drula E."/>
            <person name="Kohler A."/>
            <person name="Sanchez-Garcia M."/>
            <person name="Morin E."/>
            <person name="Andreopoulos B."/>
            <person name="Barry K.W."/>
            <person name="Bonito G."/>
            <person name="Buee M."/>
            <person name="Carver A."/>
            <person name="Chen C."/>
            <person name="Cichocki N."/>
            <person name="Clum A."/>
            <person name="Culley D."/>
            <person name="Crous P.W."/>
            <person name="Fauchery L."/>
            <person name="Girlanda M."/>
            <person name="Hayes R.D."/>
            <person name="Keri Z."/>
            <person name="LaButti K."/>
            <person name="Lipzen A."/>
            <person name="Lombard V."/>
            <person name="Magnuson J."/>
            <person name="Maillard F."/>
            <person name="Murat C."/>
            <person name="Nolan M."/>
            <person name="Ohm R.A."/>
            <person name="Pangilinan J."/>
            <person name="Pereira M.F."/>
            <person name="Perotto S."/>
            <person name="Peter M."/>
            <person name="Pfister S."/>
            <person name="Riley R."/>
            <person name="Sitrit Y."/>
            <person name="Stielow J.B."/>
            <person name="Szollosi G."/>
            <person name="Zifcakova L."/>
            <person name="Stursova M."/>
            <person name="Spatafora J.W."/>
            <person name="Tedersoo L."/>
            <person name="Vaario L.M."/>
            <person name="Yamada A."/>
            <person name="Yan M."/>
            <person name="Wang P."/>
            <person name="Xu J."/>
            <person name="Bruns T."/>
            <person name="Baldrian P."/>
            <person name="Vilgalys R."/>
            <person name="Dunand C."/>
            <person name="Henrissat B."/>
            <person name="Grigoriev I.V."/>
            <person name="Hibbett D."/>
            <person name="Nagy L.G."/>
            <person name="Martin F.M."/>
        </authorList>
    </citation>
    <scope>NUCLEOTIDE SEQUENCE</scope>
    <source>
        <strain evidence="1">P2</strain>
    </source>
</reference>